<protein>
    <submittedName>
        <fullName evidence="2">Endonuclease</fullName>
    </submittedName>
</protein>
<evidence type="ECO:0000259" key="1">
    <source>
        <dbReference type="Pfam" id="PF19580"/>
    </source>
</evidence>
<dbReference type="Proteomes" id="UP000601108">
    <property type="component" value="Unassembled WGS sequence"/>
</dbReference>
<keyword evidence="2" id="KW-0255">Endonuclease</keyword>
<accession>A0A918JYW3</accession>
<dbReference type="Pfam" id="PF19580">
    <property type="entry name" value="Exo_endo_phos_3"/>
    <property type="match status" value="1"/>
</dbReference>
<feature type="domain" description="Endonuclease/exonuclease/phosphatase" evidence="1">
    <location>
        <begin position="16"/>
        <end position="321"/>
    </location>
</feature>
<dbReference type="Gene3D" id="3.60.10.10">
    <property type="entry name" value="Endonuclease/exonuclease/phosphatase"/>
    <property type="match status" value="1"/>
</dbReference>
<keyword evidence="2" id="KW-0540">Nuclease</keyword>
<dbReference type="SUPFAM" id="SSF56219">
    <property type="entry name" value="DNase I-like"/>
    <property type="match status" value="1"/>
</dbReference>
<keyword evidence="3" id="KW-1185">Reference proteome</keyword>
<dbReference type="PANTHER" id="PTHR42834">
    <property type="entry name" value="ENDONUCLEASE/EXONUCLEASE/PHOSPHATASE FAMILY PROTEIN (AFU_ORTHOLOGUE AFUA_3G09210)"/>
    <property type="match status" value="1"/>
</dbReference>
<evidence type="ECO:0000313" key="3">
    <source>
        <dbReference type="Proteomes" id="UP000601108"/>
    </source>
</evidence>
<proteinExistence type="predicted"/>
<gene>
    <name evidence="2" type="ORF">GCM10007384_38920</name>
</gene>
<dbReference type="InterPro" id="IPR005135">
    <property type="entry name" value="Endo/exonuclease/phosphatase"/>
</dbReference>
<dbReference type="EMBL" id="BMWS01000047">
    <property type="protein sequence ID" value="GGX34542.1"/>
    <property type="molecule type" value="Genomic_DNA"/>
</dbReference>
<keyword evidence="2" id="KW-0378">Hydrolase</keyword>
<comment type="caution">
    <text evidence="2">The sequence shown here is derived from an EMBL/GenBank/DDBJ whole genome shotgun (WGS) entry which is preliminary data.</text>
</comment>
<dbReference type="GO" id="GO:0004519">
    <property type="term" value="F:endonuclease activity"/>
    <property type="evidence" value="ECO:0007669"/>
    <property type="project" value="UniProtKB-KW"/>
</dbReference>
<organism evidence="2 3">
    <name type="scientific">Aquimarina muelleri</name>
    <dbReference type="NCBI Taxonomy" id="279356"/>
    <lineage>
        <taxon>Bacteria</taxon>
        <taxon>Pseudomonadati</taxon>
        <taxon>Bacteroidota</taxon>
        <taxon>Flavobacteriia</taxon>
        <taxon>Flavobacteriales</taxon>
        <taxon>Flavobacteriaceae</taxon>
        <taxon>Aquimarina</taxon>
    </lineage>
</organism>
<dbReference type="InterPro" id="IPR036691">
    <property type="entry name" value="Endo/exonu/phosph_ase_sf"/>
</dbReference>
<evidence type="ECO:0000313" key="2">
    <source>
        <dbReference type="EMBL" id="GGX34542.1"/>
    </source>
</evidence>
<dbReference type="PANTHER" id="PTHR42834:SF1">
    <property type="entry name" value="ENDONUCLEASE_EXONUCLEASE_PHOSPHATASE FAMILY PROTEIN (AFU_ORTHOLOGUE AFUA_3G09210)"/>
    <property type="match status" value="1"/>
</dbReference>
<reference evidence="2 3" key="1">
    <citation type="journal article" date="2014" name="Int. J. Syst. Evol. Microbiol.">
        <title>Complete genome sequence of Corynebacterium casei LMG S-19264T (=DSM 44701T), isolated from a smear-ripened cheese.</title>
        <authorList>
            <consortium name="US DOE Joint Genome Institute (JGI-PGF)"/>
            <person name="Walter F."/>
            <person name="Albersmeier A."/>
            <person name="Kalinowski J."/>
            <person name="Ruckert C."/>
        </authorList>
    </citation>
    <scope>NUCLEOTIDE SEQUENCE [LARGE SCALE GENOMIC DNA]</scope>
    <source>
        <strain evidence="2 3">KCTC 12285</strain>
    </source>
</reference>
<dbReference type="RefSeq" id="WP_027413933.1">
    <property type="nucleotide sequence ID" value="NZ_BMWS01000047.1"/>
</dbReference>
<name>A0A918JYW3_9FLAO</name>
<sequence>MANKFYFHKKRTNKYTIAFYNLENLFDTKDDPNTLDNDFLPSSEKHWNRKRYEKKIVKLGTAISNIGFLKSRKSPVLVGVAEVENLKVLEDLVISKHLKQKEYGIVHYDSPDERGIDVALLYQKQYFEVIDSKTIPLLVDNQVGIRDYTRDILWVTGLLNNEKIHILVNHWPSRRDGAKLTSYKRVIAAEKNREIVNQITVENPEAKIIIMGDFNDDPYSESVKEHLVRHDLFNPMERLLTRYRGTTNYKSQWNLFDQIIFSHSFHKYEKGKHSFSDASIFDENFLKIYKGRYKGNPFRTYAGKKYIGGYSDHFPVYVQLKWNKEK</sequence>
<dbReference type="AlphaFoldDB" id="A0A918JYW3"/>